<feature type="region of interest" description="Disordered" evidence="11">
    <location>
        <begin position="1"/>
        <end position="47"/>
    </location>
</feature>
<keyword evidence="14" id="KW-1185">Reference proteome</keyword>
<dbReference type="InterPro" id="IPR055186">
    <property type="entry name" value="C2H2-2nd_BIRD-IDD"/>
</dbReference>
<dbReference type="SUPFAM" id="SSF57667">
    <property type="entry name" value="beta-beta-alpha zinc fingers"/>
    <property type="match status" value="1"/>
</dbReference>
<dbReference type="PROSITE" id="PS00028">
    <property type="entry name" value="ZINC_FINGER_C2H2_1"/>
    <property type="match status" value="1"/>
</dbReference>
<evidence type="ECO:0000256" key="9">
    <source>
        <dbReference type="ARBA" id="ARBA00083437"/>
    </source>
</evidence>
<protein>
    <recommendedName>
        <fullName evidence="8">Protein EARLY HEADING DATE 2</fullName>
    </recommendedName>
    <alternativeName>
        <fullName evidence="9">Protein RICE INDETERMINATE 1</fullName>
    </alternativeName>
</protein>
<evidence type="ECO:0000256" key="2">
    <source>
        <dbReference type="ARBA" id="ARBA00022737"/>
    </source>
</evidence>
<dbReference type="OrthoDB" id="6354171at2759"/>
<dbReference type="InterPro" id="IPR055187">
    <property type="entry name" value="C2CH-3rd_BIRD-IDD"/>
</dbReference>
<dbReference type="Pfam" id="PF00096">
    <property type="entry name" value="zf-C2H2"/>
    <property type="match status" value="1"/>
</dbReference>
<evidence type="ECO:0000256" key="6">
    <source>
        <dbReference type="ARBA" id="ARBA00023163"/>
    </source>
</evidence>
<evidence type="ECO:0000256" key="3">
    <source>
        <dbReference type="ARBA" id="ARBA00022771"/>
    </source>
</evidence>
<keyword evidence="5" id="KW-0805">Transcription regulation</keyword>
<dbReference type="PANTHER" id="PTHR10593">
    <property type="entry name" value="SERINE/THREONINE-PROTEIN KINASE RIO"/>
    <property type="match status" value="1"/>
</dbReference>
<comment type="function">
    <text evidence="7">Transcription activator that acts as a flowering master switch in both long and short days, independently of the circadian clock. Promotes flowering upstream of HD1 by up-regulating FTL1, FTL4, FTL5, FTL6, EHD1, HD3A and RFT1. Seems to repress FTL11 expression. May recognize the consensus motif 5'-TTTGTCGTAAT-3' in target gene promoters.</text>
</comment>
<evidence type="ECO:0000256" key="5">
    <source>
        <dbReference type="ARBA" id="ARBA00023015"/>
    </source>
</evidence>
<dbReference type="FunFam" id="3.30.160.60:FF:000131">
    <property type="entry name" value="protein indeterminate-domain 5, chloroplastic-like"/>
    <property type="match status" value="1"/>
</dbReference>
<keyword evidence="3 10" id="KW-0863">Zinc-finger</keyword>
<dbReference type="Pfam" id="PF22996">
    <property type="entry name" value="C2H2-2nd_BIRD-IDD"/>
    <property type="match status" value="1"/>
</dbReference>
<dbReference type="FunFam" id="3.30.160.60:FF:000554">
    <property type="entry name" value="protein indeterminate-domain 12-like"/>
    <property type="match status" value="1"/>
</dbReference>
<evidence type="ECO:0000256" key="1">
    <source>
        <dbReference type="ARBA" id="ARBA00022723"/>
    </source>
</evidence>
<dbReference type="PROSITE" id="PS50157">
    <property type="entry name" value="ZINC_FINGER_C2H2_2"/>
    <property type="match status" value="1"/>
</dbReference>
<feature type="domain" description="C2H2-type" evidence="12">
    <location>
        <begin position="63"/>
        <end position="85"/>
    </location>
</feature>
<dbReference type="InterPro" id="IPR036236">
    <property type="entry name" value="Znf_C2H2_sf"/>
</dbReference>
<keyword evidence="4" id="KW-0862">Zinc</keyword>
<dbReference type="Gene3D" id="3.30.160.60">
    <property type="entry name" value="Classic Zinc Finger"/>
    <property type="match status" value="2"/>
</dbReference>
<dbReference type="Proteomes" id="UP000663760">
    <property type="component" value="Chromosome 1"/>
</dbReference>
<sequence>MSADGFPLTSSTLGFHNEPENPNPNQKQQPASARKTRKLPGTPDPDAEVIALSPKTLMATNRFICEICNKGFQRDQNLQLHRRGHNLPWKLKQRTGKEVVRKKVYVCPEKTCVHHDPSRALGDLTGIKKHYSRKHGEKKWKCDKCSKKYAVQSDWKAHIKICGTREYKCDCGTLFSRKDSFITHRAFCDALTEESARLSSTAAAAASGLSFKRNGLNQGHDILDEGNPQLHSIYRPSYTHTAASQDGLLLDRHRINLSLWLDNKGGSSPHLNPAMEMTPAAEYLAASSMGFPELLQMATDGSPFGSSQVVNYEVCPLPQQTNASLSLSNSSIYGLAEEERKTHVGENPPSFFSCNMTSRQDSAAHMSATALLQKAAQMGASTNHHSSSSASSSSSSFLSGFGGLMSSAKGIHPPMENKSEFQLFNQNQPGSFHQDFLLSTLPPASSNSGGVMMTMMPAAGHERQQLASSKMGSWPQEVGRGLTRDFLGVGGDETGRPFLQQELAKFASMDPGMHLMSASYNSLH</sequence>
<dbReference type="GO" id="GO:0003700">
    <property type="term" value="F:DNA-binding transcription factor activity"/>
    <property type="evidence" value="ECO:0007669"/>
    <property type="project" value="TreeGrafter"/>
</dbReference>
<dbReference type="Pfam" id="PF22992">
    <property type="entry name" value="C2CH-4th_BIRD-IDD"/>
    <property type="match status" value="1"/>
</dbReference>
<evidence type="ECO:0000313" key="14">
    <source>
        <dbReference type="Proteomes" id="UP000663760"/>
    </source>
</evidence>
<name>A0A7I8K129_SPIIN</name>
<dbReference type="AlphaFoldDB" id="A0A7I8K129"/>
<dbReference type="InterPro" id="IPR055185">
    <property type="entry name" value="C2CH-4th_BIRD-IDD"/>
</dbReference>
<accession>A0A7I8K129</accession>
<keyword evidence="6" id="KW-0804">Transcription</keyword>
<gene>
    <name evidence="13" type="ORF">SI8410_01001476</name>
</gene>
<organism evidence="13 14">
    <name type="scientific">Spirodela intermedia</name>
    <name type="common">Intermediate duckweed</name>
    <dbReference type="NCBI Taxonomy" id="51605"/>
    <lineage>
        <taxon>Eukaryota</taxon>
        <taxon>Viridiplantae</taxon>
        <taxon>Streptophyta</taxon>
        <taxon>Embryophyta</taxon>
        <taxon>Tracheophyta</taxon>
        <taxon>Spermatophyta</taxon>
        <taxon>Magnoliopsida</taxon>
        <taxon>Liliopsida</taxon>
        <taxon>Araceae</taxon>
        <taxon>Lemnoideae</taxon>
        <taxon>Spirodela</taxon>
    </lineage>
</organism>
<keyword evidence="1" id="KW-0479">Metal-binding</keyword>
<dbReference type="InterPro" id="IPR031140">
    <property type="entry name" value="IDD1-16"/>
</dbReference>
<proteinExistence type="predicted"/>
<dbReference type="GO" id="GO:0005634">
    <property type="term" value="C:nucleus"/>
    <property type="evidence" value="ECO:0007669"/>
    <property type="project" value="TreeGrafter"/>
</dbReference>
<evidence type="ECO:0000313" key="13">
    <source>
        <dbReference type="EMBL" id="CAA7389428.1"/>
    </source>
</evidence>
<evidence type="ECO:0000256" key="11">
    <source>
        <dbReference type="SAM" id="MobiDB-lite"/>
    </source>
</evidence>
<evidence type="ECO:0000256" key="8">
    <source>
        <dbReference type="ARBA" id="ARBA00072973"/>
    </source>
</evidence>
<reference evidence="13" key="1">
    <citation type="submission" date="2020-02" db="EMBL/GenBank/DDBJ databases">
        <authorList>
            <person name="Scholz U."/>
            <person name="Mascher M."/>
            <person name="Fiebig A."/>
        </authorList>
    </citation>
    <scope>NUCLEOTIDE SEQUENCE</scope>
</reference>
<evidence type="ECO:0000256" key="4">
    <source>
        <dbReference type="ARBA" id="ARBA00022833"/>
    </source>
</evidence>
<evidence type="ECO:0000259" key="12">
    <source>
        <dbReference type="PROSITE" id="PS50157"/>
    </source>
</evidence>
<dbReference type="PANTHER" id="PTHR10593:SF236">
    <property type="entry name" value="PROTEIN INDETERMINATE-DOMAIN 11"/>
    <property type="match status" value="1"/>
</dbReference>
<evidence type="ECO:0000256" key="10">
    <source>
        <dbReference type="PROSITE-ProRule" id="PRU00042"/>
    </source>
</evidence>
<dbReference type="SMART" id="SM00355">
    <property type="entry name" value="ZnF_C2H2"/>
    <property type="match status" value="3"/>
</dbReference>
<dbReference type="InterPro" id="IPR013087">
    <property type="entry name" value="Znf_C2H2_type"/>
</dbReference>
<dbReference type="Pfam" id="PF22995">
    <property type="entry name" value="C2CH-3rd_BIRD-IDD"/>
    <property type="match status" value="1"/>
</dbReference>
<dbReference type="GO" id="GO:0008270">
    <property type="term" value="F:zinc ion binding"/>
    <property type="evidence" value="ECO:0007669"/>
    <property type="project" value="UniProtKB-KW"/>
</dbReference>
<dbReference type="EMBL" id="LR746264">
    <property type="protein sequence ID" value="CAA7389428.1"/>
    <property type="molecule type" value="Genomic_DNA"/>
</dbReference>
<keyword evidence="2" id="KW-0677">Repeat</keyword>
<evidence type="ECO:0000256" key="7">
    <source>
        <dbReference type="ARBA" id="ARBA00059785"/>
    </source>
</evidence>